<feature type="compositionally biased region" description="Polar residues" evidence="1">
    <location>
        <begin position="490"/>
        <end position="505"/>
    </location>
</feature>
<name>A0A6J5LYQ1_9CAUD</name>
<gene>
    <name evidence="2" type="ORF">UFOVP328_229</name>
</gene>
<reference evidence="2" key="1">
    <citation type="submission" date="2020-04" db="EMBL/GenBank/DDBJ databases">
        <authorList>
            <person name="Chiriac C."/>
            <person name="Salcher M."/>
            <person name="Ghai R."/>
            <person name="Kavagutti S V."/>
        </authorList>
    </citation>
    <scope>NUCLEOTIDE SEQUENCE</scope>
</reference>
<organism evidence="2">
    <name type="scientific">uncultured Caudovirales phage</name>
    <dbReference type="NCBI Taxonomy" id="2100421"/>
    <lineage>
        <taxon>Viruses</taxon>
        <taxon>Duplodnaviria</taxon>
        <taxon>Heunggongvirae</taxon>
        <taxon>Uroviricota</taxon>
        <taxon>Caudoviricetes</taxon>
        <taxon>Peduoviridae</taxon>
        <taxon>Maltschvirus</taxon>
        <taxon>Maltschvirus maltsch</taxon>
    </lineage>
</organism>
<evidence type="ECO:0000313" key="2">
    <source>
        <dbReference type="EMBL" id="CAB4138036.1"/>
    </source>
</evidence>
<evidence type="ECO:0008006" key="3">
    <source>
        <dbReference type="Google" id="ProtNLM"/>
    </source>
</evidence>
<feature type="compositionally biased region" description="Low complexity" evidence="1">
    <location>
        <begin position="479"/>
        <end position="489"/>
    </location>
</feature>
<evidence type="ECO:0000256" key="1">
    <source>
        <dbReference type="SAM" id="MobiDB-lite"/>
    </source>
</evidence>
<sequence>MAENTQRSRGRPQNYKFDRGGVAAEMGPYVGIVVNNVDAVRSGRLQVYIEEFGATNADGSPKLTDPTLWRTVGYCPPFYGSTPIDVGSTSAGVGTYPGNRNSYGMWFTPPDLGVRVVCFFINGDPSQGIYLGCVPDAGTNHMVPAIGATNKYVLGNAKQKEVFANSPALPVTEINVLNNAINENPRFYDQPKPVQSVVAGILFQQGLNKDPIRGPIRSSSQRESPSSVYGISTPGTAIYQGGADPKTIRTRLEKGEIKPQDIAVIGRKGGHTFVMDDGDLDGKDTLVRIRTAKGHQITMSDDGDCFFITHANGQTWMEFGKQGTVDVYSTNSINLRTQGTLNLHADKNINMYAGGSIKMKAKDKVFIESTKTMVLNSLEKLVVSAKKYLGLRSDGPVAVKSKIGSWEASSALNLKGKVINLNGGSTVAVPEIPELPTFKLAGTEFNPNTGWEVKPGLIETIVTRAPTHEPYPYHGKGVNNSTNLNSTSSASDPTEATPNPTVDSTVETSSLLAPATVAKTTLQAKADSAFVSVSRLPVTNPITVQNYVSEFPSGSAIGQEAQEIYNLGQRLSNPVATATQVSTLQQQIANVVNAETQIRRT</sequence>
<proteinExistence type="predicted"/>
<feature type="compositionally biased region" description="Low complexity" evidence="1">
    <location>
        <begin position="218"/>
        <end position="227"/>
    </location>
</feature>
<feature type="region of interest" description="Disordered" evidence="1">
    <location>
        <begin position="212"/>
        <end position="235"/>
    </location>
</feature>
<accession>A0A6J5LYQ1</accession>
<dbReference type="EMBL" id="LR796341">
    <property type="protein sequence ID" value="CAB4138036.1"/>
    <property type="molecule type" value="Genomic_DNA"/>
</dbReference>
<protein>
    <recommendedName>
        <fullName evidence="3">Gp5/Type VI secretion system Vgr protein OB-fold domain-containing protein</fullName>
    </recommendedName>
</protein>
<feature type="region of interest" description="Disordered" evidence="1">
    <location>
        <begin position="469"/>
        <end position="505"/>
    </location>
</feature>